<gene>
    <name evidence="6" type="ORF">GFK26_25005</name>
</gene>
<name>A0A5Q0MBE2_VARPD</name>
<sequence length="560" mass="60911">MRAPVSAPSLDSSLSTDALMAARMRLVLSISAVLAMAVDAGPARQPVAGAVWLAFCGYLLHSVLVHACTQGGWRYVQGKAVHWTDVMWFTLIVFVTGGVQSLFFLFYFFAILTSSFRWGFEEGARVTVVSVASFAACGLGTSTGDDAPQLLMRTTFLLALGHMIVHWGGSKLILQRRLALLGDISQLSNPRFGAGRTIARTMEKTLAFFRASHCILMMRDTATGNWTLRTLRRDDTCEHVGVETLGGIADSPLMALGHPHTVLRNRLPWPLNLFFARSHMHGPGTTGWRPEDRDGALRSAAVAAMLEARAFISAALPLRLGEGRVFISSRNGHFSKSDALFLAHLMEQIFPVIETIEVLDRMASEAAATERLKISLDLHDTAVQPYIGLRMGLCALRKKAAADNPLLEDLDKLAEVANGVIADLRRFAGAVKDGAESSCGLVLPQLYRQAARIQGLYGIEISVNVEGQVRLDDRMTAEVLQMVGEGLNNICKHTQARHGSVRIGCRNGCLHLRIVNEGGEENFADFRPRSLSDRAAALGGRAQVSRCRGGGTEVLIEIPI</sequence>
<keyword evidence="4" id="KW-1133">Transmembrane helix</keyword>
<evidence type="ECO:0000256" key="2">
    <source>
        <dbReference type="ARBA" id="ARBA00022777"/>
    </source>
</evidence>
<reference evidence="6 7" key="1">
    <citation type="submission" date="2019-10" db="EMBL/GenBank/DDBJ databases">
        <title>Complete genome sequence of Variovorax paradoxus 5C-2.</title>
        <authorList>
            <person name="Gogoleva N.E."/>
            <person name="Balkin A.S."/>
        </authorList>
    </citation>
    <scope>NUCLEOTIDE SEQUENCE [LARGE SCALE GENOMIC DNA]</scope>
    <source>
        <strain evidence="6 7">5C-2</strain>
    </source>
</reference>
<dbReference type="Gene3D" id="1.20.5.1930">
    <property type="match status" value="1"/>
</dbReference>
<dbReference type="GO" id="GO:0000155">
    <property type="term" value="F:phosphorelay sensor kinase activity"/>
    <property type="evidence" value="ECO:0007669"/>
    <property type="project" value="InterPro"/>
</dbReference>
<feature type="transmembrane region" description="Helical" evidence="4">
    <location>
        <begin position="50"/>
        <end position="67"/>
    </location>
</feature>
<dbReference type="RefSeq" id="WP_153284336.1">
    <property type="nucleotide sequence ID" value="NZ_CP045644.1"/>
</dbReference>
<dbReference type="InterPro" id="IPR050482">
    <property type="entry name" value="Sensor_HK_TwoCompSys"/>
</dbReference>
<dbReference type="InterPro" id="IPR011712">
    <property type="entry name" value="Sig_transdc_His_kin_sub3_dim/P"/>
</dbReference>
<evidence type="ECO:0000256" key="1">
    <source>
        <dbReference type="ARBA" id="ARBA00022679"/>
    </source>
</evidence>
<dbReference type="GO" id="GO:0016020">
    <property type="term" value="C:membrane"/>
    <property type="evidence" value="ECO:0007669"/>
    <property type="project" value="InterPro"/>
</dbReference>
<feature type="transmembrane region" description="Helical" evidence="4">
    <location>
        <begin position="20"/>
        <end position="38"/>
    </location>
</feature>
<evidence type="ECO:0000256" key="4">
    <source>
        <dbReference type="SAM" id="Phobius"/>
    </source>
</evidence>
<keyword evidence="4" id="KW-0812">Transmembrane</keyword>
<evidence type="ECO:0000259" key="5">
    <source>
        <dbReference type="Pfam" id="PF07730"/>
    </source>
</evidence>
<proteinExistence type="predicted"/>
<dbReference type="EMBL" id="CP045644">
    <property type="protein sequence ID" value="QFZ85795.1"/>
    <property type="molecule type" value="Genomic_DNA"/>
</dbReference>
<dbReference type="GO" id="GO:0046983">
    <property type="term" value="F:protein dimerization activity"/>
    <property type="evidence" value="ECO:0007669"/>
    <property type="project" value="InterPro"/>
</dbReference>
<organism evidence="6 7">
    <name type="scientific">Variovorax paradoxus</name>
    <dbReference type="NCBI Taxonomy" id="34073"/>
    <lineage>
        <taxon>Bacteria</taxon>
        <taxon>Pseudomonadati</taxon>
        <taxon>Pseudomonadota</taxon>
        <taxon>Betaproteobacteria</taxon>
        <taxon>Burkholderiales</taxon>
        <taxon>Comamonadaceae</taxon>
        <taxon>Variovorax</taxon>
    </lineage>
</organism>
<dbReference type="PANTHER" id="PTHR24421">
    <property type="entry name" value="NITRATE/NITRITE SENSOR PROTEIN NARX-RELATED"/>
    <property type="match status" value="1"/>
</dbReference>
<keyword evidence="3" id="KW-0902">Two-component regulatory system</keyword>
<protein>
    <submittedName>
        <fullName evidence="6">Histidine kinase</fullName>
    </submittedName>
</protein>
<dbReference type="SUPFAM" id="SSF55874">
    <property type="entry name" value="ATPase domain of HSP90 chaperone/DNA topoisomerase II/histidine kinase"/>
    <property type="match status" value="1"/>
</dbReference>
<accession>A0A5Q0MBE2</accession>
<evidence type="ECO:0000313" key="6">
    <source>
        <dbReference type="EMBL" id="QFZ85795.1"/>
    </source>
</evidence>
<keyword evidence="2 6" id="KW-0418">Kinase</keyword>
<dbReference type="Proteomes" id="UP000326780">
    <property type="component" value="Chromosome"/>
</dbReference>
<dbReference type="InterPro" id="IPR036890">
    <property type="entry name" value="HATPase_C_sf"/>
</dbReference>
<keyword evidence="1" id="KW-0808">Transferase</keyword>
<feature type="domain" description="Signal transduction histidine kinase subgroup 3 dimerisation and phosphoacceptor" evidence="5">
    <location>
        <begin position="370"/>
        <end position="433"/>
    </location>
</feature>
<dbReference type="AlphaFoldDB" id="A0A5Q0MBE2"/>
<evidence type="ECO:0000313" key="7">
    <source>
        <dbReference type="Proteomes" id="UP000326780"/>
    </source>
</evidence>
<feature type="transmembrane region" description="Helical" evidence="4">
    <location>
        <begin position="87"/>
        <end position="112"/>
    </location>
</feature>
<keyword evidence="4" id="KW-0472">Membrane</keyword>
<dbReference type="Gene3D" id="3.30.565.10">
    <property type="entry name" value="Histidine kinase-like ATPase, C-terminal domain"/>
    <property type="match status" value="1"/>
</dbReference>
<dbReference type="Pfam" id="PF07730">
    <property type="entry name" value="HisKA_3"/>
    <property type="match status" value="1"/>
</dbReference>
<evidence type="ECO:0000256" key="3">
    <source>
        <dbReference type="ARBA" id="ARBA00023012"/>
    </source>
</evidence>